<gene>
    <name evidence="1" type="ORF">AZ78_1942</name>
</gene>
<reference evidence="1 2" key="1">
    <citation type="journal article" date="2014" name="Genome Announc.">
        <title>Draft Genome Sequence of Lysobacter capsici AZ78, a Bacterium Antagonistic to Plant-Pathogenic Oomycetes.</title>
        <authorList>
            <person name="Puopolo G."/>
            <person name="Sonego P."/>
            <person name="Engelen K."/>
            <person name="Pertot I."/>
        </authorList>
    </citation>
    <scope>NUCLEOTIDE SEQUENCE [LARGE SCALE GENOMIC DNA]</scope>
    <source>
        <strain evidence="1 2">AZ78</strain>
    </source>
</reference>
<comment type="caution">
    <text evidence="1">The sequence shown here is derived from an EMBL/GenBank/DDBJ whole genome shotgun (WGS) entry which is preliminary data.</text>
</comment>
<dbReference type="EMBL" id="JAJA02000001">
    <property type="protein sequence ID" value="KWS04393.1"/>
    <property type="molecule type" value="Genomic_DNA"/>
</dbReference>
<keyword evidence="2" id="KW-1185">Reference proteome</keyword>
<name>A0A108U8A3_9GAMM</name>
<dbReference type="Proteomes" id="UP000023435">
    <property type="component" value="Unassembled WGS sequence"/>
</dbReference>
<evidence type="ECO:0000313" key="1">
    <source>
        <dbReference type="EMBL" id="KWS04393.1"/>
    </source>
</evidence>
<proteinExistence type="predicted"/>
<evidence type="ECO:0000313" key="2">
    <source>
        <dbReference type="Proteomes" id="UP000023435"/>
    </source>
</evidence>
<sequence length="42" mass="4934">MVWLWWLLFRFLDQPVGELETVVDLFFSMGQGSTLVARDQTT</sequence>
<accession>A0A108U8A3</accession>
<protein>
    <submittedName>
        <fullName evidence="1">Uncharacterized protein</fullName>
    </submittedName>
</protein>
<organism evidence="1 2">
    <name type="scientific">Lysobacter capsici AZ78</name>
    <dbReference type="NCBI Taxonomy" id="1444315"/>
    <lineage>
        <taxon>Bacteria</taxon>
        <taxon>Pseudomonadati</taxon>
        <taxon>Pseudomonadota</taxon>
        <taxon>Gammaproteobacteria</taxon>
        <taxon>Lysobacterales</taxon>
        <taxon>Lysobacteraceae</taxon>
        <taxon>Lysobacter</taxon>
    </lineage>
</organism>
<dbReference type="AlphaFoldDB" id="A0A108U8A3"/>